<accession>A0A9W8MV47</accession>
<dbReference type="EMBL" id="JANKHO010000592">
    <property type="protein sequence ID" value="KAJ3508112.1"/>
    <property type="molecule type" value="Genomic_DNA"/>
</dbReference>
<feature type="coiled-coil region" evidence="1">
    <location>
        <begin position="13"/>
        <end position="40"/>
    </location>
</feature>
<feature type="region of interest" description="Disordered" evidence="2">
    <location>
        <begin position="439"/>
        <end position="500"/>
    </location>
</feature>
<feature type="region of interest" description="Disordered" evidence="2">
    <location>
        <begin position="300"/>
        <end position="404"/>
    </location>
</feature>
<feature type="compositionally biased region" description="Low complexity" evidence="2">
    <location>
        <begin position="444"/>
        <end position="457"/>
    </location>
</feature>
<keyword evidence="4" id="KW-1185">Reference proteome</keyword>
<name>A0A9W8MV47_9AGAR</name>
<dbReference type="Proteomes" id="UP001148786">
    <property type="component" value="Unassembled WGS sequence"/>
</dbReference>
<feature type="compositionally biased region" description="Polar residues" evidence="2">
    <location>
        <begin position="379"/>
        <end position="398"/>
    </location>
</feature>
<gene>
    <name evidence="3" type="ORF">NLJ89_g5929</name>
</gene>
<evidence type="ECO:0000313" key="3">
    <source>
        <dbReference type="EMBL" id="KAJ3508112.1"/>
    </source>
</evidence>
<protein>
    <submittedName>
        <fullName evidence="3">Uncharacterized protein</fullName>
    </submittedName>
</protein>
<dbReference type="AlphaFoldDB" id="A0A9W8MV47"/>
<evidence type="ECO:0000256" key="2">
    <source>
        <dbReference type="SAM" id="MobiDB-lite"/>
    </source>
</evidence>
<evidence type="ECO:0000256" key="1">
    <source>
        <dbReference type="SAM" id="Coils"/>
    </source>
</evidence>
<organism evidence="3 4">
    <name type="scientific">Agrocybe chaxingu</name>
    <dbReference type="NCBI Taxonomy" id="84603"/>
    <lineage>
        <taxon>Eukaryota</taxon>
        <taxon>Fungi</taxon>
        <taxon>Dikarya</taxon>
        <taxon>Basidiomycota</taxon>
        <taxon>Agaricomycotina</taxon>
        <taxon>Agaricomycetes</taxon>
        <taxon>Agaricomycetidae</taxon>
        <taxon>Agaricales</taxon>
        <taxon>Agaricineae</taxon>
        <taxon>Strophariaceae</taxon>
        <taxon>Agrocybe</taxon>
    </lineage>
</organism>
<comment type="caution">
    <text evidence="3">The sequence shown here is derived from an EMBL/GenBank/DDBJ whole genome shotgun (WGS) entry which is preliminary data.</text>
</comment>
<keyword evidence="1" id="KW-0175">Coiled coil</keyword>
<evidence type="ECO:0000313" key="4">
    <source>
        <dbReference type="Proteomes" id="UP001148786"/>
    </source>
</evidence>
<reference evidence="3" key="1">
    <citation type="submission" date="2022-07" db="EMBL/GenBank/DDBJ databases">
        <title>Genome Sequence of Agrocybe chaxingu.</title>
        <authorList>
            <person name="Buettner E."/>
        </authorList>
    </citation>
    <scope>NUCLEOTIDE SEQUENCE</scope>
    <source>
        <strain evidence="3">MP-N11</strain>
    </source>
</reference>
<sequence>MSSNPAFQPREGRDHKEQLVQEIIKKVKELEQDVEEFKSKFPNADASRYTSFITKYESFYTLQVMRLMALIMHFRTRASTYVSKIRLHPIGDALNMSPSTESIKKTLNQVTRKKEEFNRDSLETLLAVSKSIDEERKSLGQAYRTSTSSQASNSSTVQGVENFVGDDENVSRPPGSRILSLQGVQEIDAQYPNTPQAPNNMPQPTPHQTIYSHQTGRWGGDGARPSLDSLPSRESMPVVFEPLSKGPTAPYQYHPSGPATVSGMGAGPITSGYYGAAIGPAVTQHHHNFPSRSSVAPSYAAYSHKSSSSGGSGGSNGDPHVGSQVSHGTFGGPRPRSPPGHARGPSYGSGYSNISVSHSRHPGHPGVSSDRAPQAMHAHTSSQASDAHVTPQGSSFGTGSYVANPYPAPGTGPYSMHPPMQYTNTGHLSAQGQFYPAGGYPVAGPSSQSVPGPSGFSDAHPSGSVNYGAYPQHHSHPEWLDSSCRRSDDEAEPRRDTYWK</sequence>
<proteinExistence type="predicted"/>
<feature type="compositionally biased region" description="Basic and acidic residues" evidence="2">
    <location>
        <begin position="475"/>
        <end position="500"/>
    </location>
</feature>